<dbReference type="AlphaFoldDB" id="A0A7Z7PPZ9"/>
<evidence type="ECO:0000313" key="6">
    <source>
        <dbReference type="Proteomes" id="UP000250796"/>
    </source>
</evidence>
<evidence type="ECO:0000256" key="1">
    <source>
        <dbReference type="ARBA" id="ARBA00006383"/>
    </source>
</evidence>
<gene>
    <name evidence="5" type="primary">yokD</name>
    <name evidence="5" type="ORF">MESINF_0461</name>
</gene>
<protein>
    <recommendedName>
        <fullName evidence="4">Aminoglycoside N(3)-acetyltransferase</fullName>
        <ecNumber evidence="4">2.3.1.-</ecNumber>
    </recommendedName>
</protein>
<dbReference type="GO" id="GO:0046353">
    <property type="term" value="F:aminoglycoside 3-N-acetyltransferase activity"/>
    <property type="evidence" value="ECO:0007669"/>
    <property type="project" value="UniProtKB-EC"/>
</dbReference>
<organism evidence="5 6">
    <name type="scientific">Mesotoga infera</name>
    <dbReference type="NCBI Taxonomy" id="1236046"/>
    <lineage>
        <taxon>Bacteria</taxon>
        <taxon>Thermotogati</taxon>
        <taxon>Thermotogota</taxon>
        <taxon>Thermotogae</taxon>
        <taxon>Kosmotogales</taxon>
        <taxon>Kosmotogaceae</taxon>
        <taxon>Mesotoga</taxon>
    </lineage>
</organism>
<dbReference type="EMBL" id="LS974202">
    <property type="protein sequence ID" value="SSC11910.1"/>
    <property type="molecule type" value="Genomic_DNA"/>
</dbReference>
<name>A0A7Z7PPZ9_9BACT</name>
<evidence type="ECO:0000256" key="3">
    <source>
        <dbReference type="ARBA" id="ARBA00023315"/>
    </source>
</evidence>
<dbReference type="KEGG" id="minf:MESINF_0461"/>
<evidence type="ECO:0000256" key="4">
    <source>
        <dbReference type="RuleBase" id="RU365031"/>
    </source>
</evidence>
<dbReference type="Proteomes" id="UP000250796">
    <property type="component" value="Chromosome MESINF"/>
</dbReference>
<accession>A0A7Z7PPZ9</accession>
<evidence type="ECO:0000256" key="2">
    <source>
        <dbReference type="ARBA" id="ARBA00022679"/>
    </source>
</evidence>
<dbReference type="PANTHER" id="PTHR11104:SF0">
    <property type="entry name" value="SPBETA PROPHAGE-DERIVED AMINOGLYCOSIDE N(3')-ACETYLTRANSFERASE-LIKE PROTEIN YOKD"/>
    <property type="match status" value="1"/>
</dbReference>
<dbReference type="InterPro" id="IPR028345">
    <property type="entry name" value="Antibiotic_NAT-like"/>
</dbReference>
<sequence>MSEADAVSRSRFGPVTVISLRKDFENLGIKKGMRLLVHSSLSKMGWVCGGPVAVIRAIEEVIGIDGTLIMPAHSGDLSEPSSWQNPPVPESWYGIIRKTMPPFDRSATPTRGMGKIPETFRKMKAVVRSNHPQVSFVARGKDALYITDDHQLDFGMGEGSPLARMYELRAFILLIGVTHSNNSSLHLAEYRAEYPSKEVCKDGAPIVEKGQRIWKEFFDISLSTDDFEDIGKAFESEYPYLVNRGKVGYADSLLIPQKELVDFATRWMSENRE</sequence>
<dbReference type="RefSeq" id="WP_169698339.1">
    <property type="nucleotide sequence ID" value="NZ_LS974202.1"/>
</dbReference>
<keyword evidence="3 4" id="KW-0012">Acyltransferase</keyword>
<dbReference type="Pfam" id="PF02522">
    <property type="entry name" value="Antibiotic_NAT"/>
    <property type="match status" value="1"/>
</dbReference>
<proteinExistence type="inferred from homology"/>
<dbReference type="InterPro" id="IPR003679">
    <property type="entry name" value="Amioglycoside_AcTrfase"/>
</dbReference>
<evidence type="ECO:0000313" key="5">
    <source>
        <dbReference type="EMBL" id="SSC11910.1"/>
    </source>
</evidence>
<reference evidence="5 6" key="1">
    <citation type="submission" date="2017-01" db="EMBL/GenBank/DDBJ databases">
        <authorList>
            <person name="Erauso G."/>
        </authorList>
    </citation>
    <scope>NUCLEOTIDE SEQUENCE [LARGE SCALE GENOMIC DNA]</scope>
    <source>
        <strain evidence="5">MESINF1</strain>
    </source>
</reference>
<keyword evidence="4" id="KW-0046">Antibiotic resistance</keyword>
<dbReference type="SUPFAM" id="SSF110710">
    <property type="entry name" value="TTHA0583/YokD-like"/>
    <property type="match status" value="1"/>
</dbReference>
<dbReference type="EC" id="2.3.1.-" evidence="4"/>
<keyword evidence="2 4" id="KW-0808">Transferase</keyword>
<dbReference type="GO" id="GO:0046677">
    <property type="term" value="P:response to antibiotic"/>
    <property type="evidence" value="ECO:0007669"/>
    <property type="project" value="UniProtKB-KW"/>
</dbReference>
<comment type="catalytic activity">
    <reaction evidence="4">
        <text>a 2-deoxystreptamine antibiotic + acetyl-CoA = an N(3)-acetyl-2-deoxystreptamine antibiotic + CoA + H(+)</text>
        <dbReference type="Rhea" id="RHEA:12665"/>
        <dbReference type="ChEBI" id="CHEBI:15378"/>
        <dbReference type="ChEBI" id="CHEBI:57287"/>
        <dbReference type="ChEBI" id="CHEBI:57288"/>
        <dbReference type="ChEBI" id="CHEBI:57921"/>
        <dbReference type="ChEBI" id="CHEBI:77452"/>
        <dbReference type="EC" id="2.3.1.81"/>
    </reaction>
</comment>
<comment type="similarity">
    <text evidence="1 4">Belongs to the antibiotic N-acetyltransferase family.</text>
</comment>
<keyword evidence="6" id="KW-1185">Reference proteome</keyword>
<dbReference type="PANTHER" id="PTHR11104">
    <property type="entry name" value="AMINOGLYCOSIDE N3-ACETYLTRANSFERASE"/>
    <property type="match status" value="1"/>
</dbReference>